<evidence type="ECO:0000313" key="1">
    <source>
        <dbReference type="EMBL" id="MCA9386931.1"/>
    </source>
</evidence>
<accession>A0A955LBF4</accession>
<dbReference type="EMBL" id="JAGQLF010000027">
    <property type="protein sequence ID" value="MCA9386931.1"/>
    <property type="molecule type" value="Genomic_DNA"/>
</dbReference>
<reference evidence="1" key="1">
    <citation type="submission" date="2020-04" db="EMBL/GenBank/DDBJ databases">
        <authorList>
            <person name="Zhang T."/>
        </authorList>
    </citation>
    <scope>NUCLEOTIDE SEQUENCE</scope>
    <source>
        <strain evidence="1">HKST-UBA09</strain>
    </source>
</reference>
<protein>
    <submittedName>
        <fullName evidence="1">Uncharacterized protein</fullName>
    </submittedName>
</protein>
<proteinExistence type="predicted"/>
<name>A0A955LBF4_9BACT</name>
<evidence type="ECO:0000313" key="2">
    <source>
        <dbReference type="Proteomes" id="UP000714915"/>
    </source>
</evidence>
<dbReference type="Proteomes" id="UP000714915">
    <property type="component" value="Unassembled WGS sequence"/>
</dbReference>
<comment type="caution">
    <text evidence="1">The sequence shown here is derived from an EMBL/GenBank/DDBJ whole genome shotgun (WGS) entry which is preliminary data.</text>
</comment>
<gene>
    <name evidence="1" type="ORF">KC669_02765</name>
</gene>
<reference evidence="1" key="2">
    <citation type="journal article" date="2021" name="Microbiome">
        <title>Successional dynamics and alternative stable states in a saline activated sludge microbial community over 9 years.</title>
        <authorList>
            <person name="Wang Y."/>
            <person name="Ye J."/>
            <person name="Ju F."/>
            <person name="Liu L."/>
            <person name="Boyd J.A."/>
            <person name="Deng Y."/>
            <person name="Parks D.H."/>
            <person name="Jiang X."/>
            <person name="Yin X."/>
            <person name="Woodcroft B.J."/>
            <person name="Tyson G.W."/>
            <person name="Hugenholtz P."/>
            <person name="Polz M.F."/>
            <person name="Zhang T."/>
        </authorList>
    </citation>
    <scope>NUCLEOTIDE SEQUENCE</scope>
    <source>
        <strain evidence="1">HKST-UBA09</strain>
    </source>
</reference>
<dbReference type="AlphaFoldDB" id="A0A955LBF4"/>
<organism evidence="1 2">
    <name type="scientific">Candidatus Dojkabacteria bacterium</name>
    <dbReference type="NCBI Taxonomy" id="2099670"/>
    <lineage>
        <taxon>Bacteria</taxon>
        <taxon>Candidatus Dojkabacteria</taxon>
    </lineage>
</organism>
<sequence length="226" mass="26946">MNNGEVFKKSRECIDELQAIGLKQIKVLKEISDENSEDKVAEYRYQQVKYFWKDWDALKKIYDLQLNQHLPTRTMFDESVRVLYLSKIPVEKADDIVRKDFLKIIKLLYSRAKDSEVRKRYLDFWNHYVGSLKINIHDKRIISFPDMPSLLKKLFTDYEQLYSLFSIYSEEVHANALRAYMPPSNSVFGIIRRLSLELTKDMVNFMKDKEGMIKEIDMILDKYSTD</sequence>